<sequence length="199" mass="21993">MSGKGGRKNLGTVVECSETGDECNLPLLTTTNDSASTENENKEPIQEASISNEKHDSEQSKTVVVDSLILDEHVNQQLNRSREDLPRRDSSQKKSRSSVFAQSRLNFINFINNVSAPVRSTKNKNKSPTSNTPSSGSSHQQFAQSLSIESSLSRLEIQIRDDDGIFEDCGTSMAPSESESEKVKKIQCELFLSAFQVDY</sequence>
<protein>
    <submittedName>
        <fullName evidence="2">Uncharacterized protein</fullName>
    </submittedName>
</protein>
<proteinExistence type="predicted"/>
<organism evidence="1 2">
    <name type="scientific">Panagrolaimus sp. JU765</name>
    <dbReference type="NCBI Taxonomy" id="591449"/>
    <lineage>
        <taxon>Eukaryota</taxon>
        <taxon>Metazoa</taxon>
        <taxon>Ecdysozoa</taxon>
        <taxon>Nematoda</taxon>
        <taxon>Chromadorea</taxon>
        <taxon>Rhabditida</taxon>
        <taxon>Tylenchina</taxon>
        <taxon>Panagrolaimomorpha</taxon>
        <taxon>Panagrolaimoidea</taxon>
        <taxon>Panagrolaimidae</taxon>
        <taxon>Panagrolaimus</taxon>
    </lineage>
</organism>
<dbReference type="WBParaSite" id="JU765_v2.g13632.t1">
    <property type="protein sequence ID" value="JU765_v2.g13632.t1"/>
    <property type="gene ID" value="JU765_v2.g13632"/>
</dbReference>
<evidence type="ECO:0000313" key="2">
    <source>
        <dbReference type="WBParaSite" id="JU765_v2.g13632.t1"/>
    </source>
</evidence>
<name>A0AC34Q7M5_9BILA</name>
<dbReference type="Proteomes" id="UP000887576">
    <property type="component" value="Unplaced"/>
</dbReference>
<evidence type="ECO:0000313" key="1">
    <source>
        <dbReference type="Proteomes" id="UP000887576"/>
    </source>
</evidence>
<reference evidence="2" key="1">
    <citation type="submission" date="2022-11" db="UniProtKB">
        <authorList>
            <consortium name="WormBaseParasite"/>
        </authorList>
    </citation>
    <scope>IDENTIFICATION</scope>
</reference>
<accession>A0AC34Q7M5</accession>